<evidence type="ECO:0000313" key="4">
    <source>
        <dbReference type="EMBL" id="EJX03642.1"/>
    </source>
</evidence>
<reference evidence="4" key="1">
    <citation type="journal article" date="2012" name="PLoS ONE">
        <title>Gene sets for utilization of primary and secondary nutrition supplies in the distal gut of endangered iberian lynx.</title>
        <authorList>
            <person name="Alcaide M."/>
            <person name="Messina E."/>
            <person name="Richter M."/>
            <person name="Bargiela R."/>
            <person name="Peplies J."/>
            <person name="Huws S.A."/>
            <person name="Newbold C.J."/>
            <person name="Golyshin P.N."/>
            <person name="Simon M.A."/>
            <person name="Lopez G."/>
            <person name="Yakimov M.M."/>
            <person name="Ferrer M."/>
        </authorList>
    </citation>
    <scope>NUCLEOTIDE SEQUENCE</scope>
</reference>
<organism evidence="4">
    <name type="scientific">gut metagenome</name>
    <dbReference type="NCBI Taxonomy" id="749906"/>
    <lineage>
        <taxon>unclassified sequences</taxon>
        <taxon>metagenomes</taxon>
        <taxon>organismal metagenomes</taxon>
    </lineage>
</organism>
<keyword evidence="4" id="KW-0489">Methyltransferase</keyword>
<dbReference type="AlphaFoldDB" id="J9G8T5"/>
<dbReference type="GO" id="GO:0006364">
    <property type="term" value="P:rRNA processing"/>
    <property type="evidence" value="ECO:0007669"/>
    <property type="project" value="UniProtKB-KW"/>
</dbReference>
<sequence>MEKKQRGEILEELKRETRTIVLYEAPHRLIKTLEELLETLEERKISVCRELTKKHETVFRGTLSQAIQWYREHPPKGECVLVLSGRSREELQQEEREKWEEMPLEQHMDHYVQQGMDRKEAMKQVAKDRGVSKREIYQSLLKK</sequence>
<dbReference type="InterPro" id="IPR008189">
    <property type="entry name" value="rRNA_ssu_MeTfrase_I"/>
</dbReference>
<dbReference type="SUPFAM" id="SSF53790">
    <property type="entry name" value="Tetrapyrrole methylase"/>
    <property type="match status" value="1"/>
</dbReference>
<dbReference type="PANTHER" id="PTHR46111:SF1">
    <property type="entry name" value="RIBOSOMAL RNA SMALL SUBUNIT METHYLTRANSFERASE I"/>
    <property type="match status" value="1"/>
</dbReference>
<dbReference type="EMBL" id="AMCI01002095">
    <property type="protein sequence ID" value="EJX03642.1"/>
    <property type="molecule type" value="Genomic_DNA"/>
</dbReference>
<proteinExistence type="predicted"/>
<dbReference type="PANTHER" id="PTHR46111">
    <property type="entry name" value="RIBOSOMAL RNA SMALL SUBUNIT METHYLTRANSFERASE I"/>
    <property type="match status" value="1"/>
</dbReference>
<comment type="caution">
    <text evidence="4">The sequence shown here is derived from an EMBL/GenBank/DDBJ whole genome shotgun (WGS) entry which is preliminary data.</text>
</comment>
<dbReference type="GO" id="GO:0008168">
    <property type="term" value="F:methyltransferase activity"/>
    <property type="evidence" value="ECO:0007669"/>
    <property type="project" value="UniProtKB-KW"/>
</dbReference>
<keyword evidence="1" id="KW-0963">Cytoplasm</keyword>
<dbReference type="InterPro" id="IPR014776">
    <property type="entry name" value="4pyrrole_Mease_sub2"/>
</dbReference>
<dbReference type="GO" id="GO:0032259">
    <property type="term" value="P:methylation"/>
    <property type="evidence" value="ECO:0007669"/>
    <property type="project" value="UniProtKB-KW"/>
</dbReference>
<dbReference type="InterPro" id="IPR035996">
    <property type="entry name" value="4pyrrol_Methylase_sf"/>
</dbReference>
<accession>J9G8T5</accession>
<evidence type="ECO:0000256" key="1">
    <source>
        <dbReference type="ARBA" id="ARBA00022490"/>
    </source>
</evidence>
<keyword evidence="2" id="KW-0698">rRNA processing</keyword>
<evidence type="ECO:0000259" key="3">
    <source>
        <dbReference type="Pfam" id="PF00590"/>
    </source>
</evidence>
<feature type="domain" description="Tetrapyrrole methylase" evidence="3">
    <location>
        <begin position="5"/>
        <end position="66"/>
    </location>
</feature>
<dbReference type="Gene3D" id="3.30.950.10">
    <property type="entry name" value="Methyltransferase, Cobalt-precorrin-4 Transmethylase, Domain 2"/>
    <property type="match status" value="1"/>
</dbReference>
<evidence type="ECO:0000256" key="2">
    <source>
        <dbReference type="ARBA" id="ARBA00022552"/>
    </source>
</evidence>
<dbReference type="Pfam" id="PF00590">
    <property type="entry name" value="TP_methylase"/>
    <property type="match status" value="1"/>
</dbReference>
<protein>
    <submittedName>
        <fullName evidence="4">Tetrapyrrole methylase family protein</fullName>
    </submittedName>
</protein>
<keyword evidence="4" id="KW-0808">Transferase</keyword>
<name>J9G8T5_9ZZZZ</name>
<gene>
    <name evidence="4" type="ORF">EVA_08251</name>
</gene>
<dbReference type="InterPro" id="IPR000878">
    <property type="entry name" value="4pyrrol_Mease"/>
</dbReference>